<name>A0A2R4WL90_9HYPH</name>
<dbReference type="Pfam" id="PF10002">
    <property type="entry name" value="DUF2243"/>
    <property type="match status" value="1"/>
</dbReference>
<protein>
    <recommendedName>
        <fullName evidence="4">DUF2243 domain-containing protein</fullName>
    </recommendedName>
</protein>
<evidence type="ECO:0008006" key="4">
    <source>
        <dbReference type="Google" id="ProtNLM"/>
    </source>
</evidence>
<reference evidence="2 3" key="1">
    <citation type="submission" date="2018-04" db="EMBL/GenBank/DDBJ databases">
        <title>Methylobacterium sp. PR1016A genome.</title>
        <authorList>
            <person name="Park W."/>
        </authorList>
    </citation>
    <scope>NUCLEOTIDE SEQUENCE [LARGE SCALE GENOMIC DNA]</scope>
    <source>
        <strain evidence="2 3">PR1016A</strain>
    </source>
</reference>
<dbReference type="Proteomes" id="UP000244755">
    <property type="component" value="Chromosome 1"/>
</dbReference>
<evidence type="ECO:0000313" key="3">
    <source>
        <dbReference type="Proteomes" id="UP000244755"/>
    </source>
</evidence>
<accession>A0A2R4WL90</accession>
<evidence type="ECO:0000313" key="2">
    <source>
        <dbReference type="EMBL" id="AWB22321.1"/>
    </source>
</evidence>
<gene>
    <name evidence="2" type="ORF">DA075_16495</name>
</gene>
<evidence type="ECO:0000256" key="1">
    <source>
        <dbReference type="SAM" id="MobiDB-lite"/>
    </source>
</evidence>
<organism evidence="2 3">
    <name type="scientific">Methylobacterium currus</name>
    <dbReference type="NCBI Taxonomy" id="2051553"/>
    <lineage>
        <taxon>Bacteria</taxon>
        <taxon>Pseudomonadati</taxon>
        <taxon>Pseudomonadota</taxon>
        <taxon>Alphaproteobacteria</taxon>
        <taxon>Hyphomicrobiales</taxon>
        <taxon>Methylobacteriaceae</taxon>
        <taxon>Methylobacterium</taxon>
    </lineage>
</organism>
<dbReference type="KEGG" id="mee:DA075_16495"/>
<dbReference type="AlphaFoldDB" id="A0A2R4WL90"/>
<feature type="region of interest" description="Disordered" evidence="1">
    <location>
        <begin position="67"/>
        <end position="107"/>
    </location>
</feature>
<keyword evidence="3" id="KW-1185">Reference proteome</keyword>
<dbReference type="InterPro" id="IPR018719">
    <property type="entry name" value="DUF2243_membrane"/>
</dbReference>
<dbReference type="EMBL" id="CP028843">
    <property type="protein sequence ID" value="AWB22321.1"/>
    <property type="molecule type" value="Genomic_DNA"/>
</dbReference>
<feature type="compositionally biased region" description="Basic residues" evidence="1">
    <location>
        <begin position="75"/>
        <end position="93"/>
    </location>
</feature>
<proteinExistence type="predicted"/>
<dbReference type="OrthoDB" id="5190099at2"/>
<sequence>MPLVWAAFDLVEGVIDHQVLRLHHVGETAPRAARPWWDAGVPAWGTAMAVAGGLLVRGRRSAPPCRGSPWLLPSRPRRRRSGGAMRVRIRSAPRRAAEPALRGQTAS</sequence>